<accession>A0A837IDK3</accession>
<reference evidence="1 2" key="1">
    <citation type="journal article" date="2015" name="Nature">
        <title>rRNA introns, odd ribosomes, and small enigmatic genomes across a large radiation of phyla.</title>
        <authorList>
            <person name="Brown C.T."/>
            <person name="Hug L.A."/>
            <person name="Thomas B.C."/>
            <person name="Sharon I."/>
            <person name="Castelle C.J."/>
            <person name="Singh A."/>
            <person name="Wilkins M.J."/>
            <person name="Williams K.H."/>
            <person name="Banfield J.F."/>
        </authorList>
    </citation>
    <scope>NUCLEOTIDE SEQUENCE [LARGE SCALE GENOMIC DNA]</scope>
</reference>
<evidence type="ECO:0000313" key="2">
    <source>
        <dbReference type="Proteomes" id="UP000034078"/>
    </source>
</evidence>
<name>A0A837IDK3_9BACT</name>
<organism evidence="1 2">
    <name type="scientific">Candidatus Collierbacteria bacterium GW2011_GWB2_45_17</name>
    <dbReference type="NCBI Taxonomy" id="1618388"/>
    <lineage>
        <taxon>Bacteria</taxon>
        <taxon>Candidatus Collieribacteriota</taxon>
    </lineage>
</organism>
<protein>
    <submittedName>
        <fullName evidence="1">Uncharacterized protein</fullName>
    </submittedName>
</protein>
<sequence>MKLSQVSDKIKKLWSQFVSALAKNEINARLKAISTIFPEFRTMLNERMAIDAAAAKADAKERVALLAEIAAIDEKLKGHKDFEEATKLLLAK</sequence>
<comment type="caution">
    <text evidence="1">The sequence shown here is derived from an EMBL/GenBank/DDBJ whole genome shotgun (WGS) entry which is preliminary data.</text>
</comment>
<proteinExistence type="predicted"/>
<dbReference type="EMBL" id="LCKO01000018">
    <property type="protein sequence ID" value="KKT98900.1"/>
    <property type="molecule type" value="Genomic_DNA"/>
</dbReference>
<evidence type="ECO:0000313" key="1">
    <source>
        <dbReference type="EMBL" id="KKT98900.1"/>
    </source>
</evidence>
<dbReference type="AlphaFoldDB" id="A0A837IDK3"/>
<dbReference type="Proteomes" id="UP000034078">
    <property type="component" value="Unassembled WGS sequence"/>
</dbReference>
<gene>
    <name evidence="1" type="ORF">UX01_C0018G0015</name>
</gene>